<protein>
    <submittedName>
        <fullName evidence="1">PilZ domain-containing protein</fullName>
    </submittedName>
</protein>
<dbReference type="Proteomes" id="UP001250932">
    <property type="component" value="Unassembled WGS sequence"/>
</dbReference>
<gene>
    <name evidence="1" type="ORF">PPG34_02720</name>
</gene>
<reference evidence="1 2" key="1">
    <citation type="journal article" date="2023" name="ISME J.">
        <title>Cultivation and genomic characterization of novel and ubiquitous marine nitrite-oxidizing bacteria from the Nitrospirales.</title>
        <authorList>
            <person name="Mueller A.J."/>
            <person name="Daebeler A."/>
            <person name="Herbold C.W."/>
            <person name="Kirkegaard R.H."/>
            <person name="Daims H."/>
        </authorList>
    </citation>
    <scope>NUCLEOTIDE SEQUENCE [LARGE SCALE GENOMIC DNA]</scope>
    <source>
        <strain evidence="1 2">EB</strain>
    </source>
</reference>
<name>A0ABU3K4C7_9BACT</name>
<comment type="caution">
    <text evidence="1">The sequence shown here is derived from an EMBL/GenBank/DDBJ whole genome shotgun (WGS) entry which is preliminary data.</text>
</comment>
<dbReference type="EMBL" id="JAQOUE010000001">
    <property type="protein sequence ID" value="MDT7041246.1"/>
    <property type="molecule type" value="Genomic_DNA"/>
</dbReference>
<keyword evidence="2" id="KW-1185">Reference proteome</keyword>
<accession>A0ABU3K4C7</accession>
<dbReference type="SUPFAM" id="SSF141371">
    <property type="entry name" value="PilZ domain-like"/>
    <property type="match status" value="1"/>
</dbReference>
<proteinExistence type="predicted"/>
<dbReference type="Gene3D" id="2.40.10.220">
    <property type="entry name" value="predicted glycosyltransferase like domains"/>
    <property type="match status" value="1"/>
</dbReference>
<evidence type="ECO:0000313" key="2">
    <source>
        <dbReference type="Proteomes" id="UP001250932"/>
    </source>
</evidence>
<evidence type="ECO:0000313" key="1">
    <source>
        <dbReference type="EMBL" id="MDT7041246.1"/>
    </source>
</evidence>
<sequence>MKQPSSENWEERRRFPRHTILQGIPISTEIETMNKILRSCKCVNLGTQGALIDFGEDQCPELPVHSKLFLSIHLAGESVKLPGIVRHRYGSRMGIYFPIEGDPHYEEEQKVFAIILRTLERGIERRSRR</sequence>
<organism evidence="1 2">
    <name type="scientific">Candidatus Nitronereus thalassa</name>
    <dbReference type="NCBI Taxonomy" id="3020898"/>
    <lineage>
        <taxon>Bacteria</taxon>
        <taxon>Pseudomonadati</taxon>
        <taxon>Nitrospirota</taxon>
        <taxon>Nitrospiria</taxon>
        <taxon>Nitrospirales</taxon>
        <taxon>Nitrospiraceae</taxon>
        <taxon>Candidatus Nitronereus</taxon>
    </lineage>
</organism>